<dbReference type="GO" id="GO:0004861">
    <property type="term" value="F:cyclin-dependent protein serine/threonine kinase inhibitor activity"/>
    <property type="evidence" value="ECO:0007669"/>
    <property type="project" value="InterPro"/>
</dbReference>
<reference evidence="5" key="1">
    <citation type="submission" date="2015-12" db="EMBL/GenBank/DDBJ databases">
        <title>De novo transcriptome assembly of four potential Pierce s Disease insect vectors from Arizona vineyards.</title>
        <authorList>
            <person name="Tassone E.E."/>
        </authorList>
    </citation>
    <scope>NUCLEOTIDE SEQUENCE</scope>
</reference>
<feature type="region of interest" description="Disordered" evidence="3">
    <location>
        <begin position="142"/>
        <end position="190"/>
    </location>
</feature>
<sequence>MLASIRLFASSPFRVYQDASNTTRRLFISQVQRNMWAPKKQRTSGGRFLRYDMRPAGDSQPQSYVRPNVCRRLFLGEDESDVGLADNFKNQLIDQLQQDQEAAKLKWNFDFVNEVPLEGKWKWERVGEVEISRVGEVEAVVCDSPQQRSTSEQHSTSEQRSTSEQLSTSEQRSTSEQLSTSEQRSTSEQL</sequence>
<dbReference type="InterPro" id="IPR044898">
    <property type="entry name" value="CDI_dom_sf"/>
</dbReference>
<dbReference type="GO" id="GO:0006974">
    <property type="term" value="P:DNA damage response"/>
    <property type="evidence" value="ECO:0007669"/>
    <property type="project" value="TreeGrafter"/>
</dbReference>
<dbReference type="GO" id="GO:0000307">
    <property type="term" value="C:cyclin-dependent protein kinase holoenzyme complex"/>
    <property type="evidence" value="ECO:0007669"/>
    <property type="project" value="TreeGrafter"/>
</dbReference>
<dbReference type="GO" id="GO:0072331">
    <property type="term" value="P:signal transduction by p53 class mediator"/>
    <property type="evidence" value="ECO:0007669"/>
    <property type="project" value="InterPro"/>
</dbReference>
<organism evidence="5">
    <name type="scientific">Clastoptera arizonana</name>
    <name type="common">Arizona spittle bug</name>
    <dbReference type="NCBI Taxonomy" id="38151"/>
    <lineage>
        <taxon>Eukaryota</taxon>
        <taxon>Metazoa</taxon>
        <taxon>Ecdysozoa</taxon>
        <taxon>Arthropoda</taxon>
        <taxon>Hexapoda</taxon>
        <taxon>Insecta</taxon>
        <taxon>Pterygota</taxon>
        <taxon>Neoptera</taxon>
        <taxon>Paraneoptera</taxon>
        <taxon>Hemiptera</taxon>
        <taxon>Auchenorrhyncha</taxon>
        <taxon>Cercopoidea</taxon>
        <taxon>Clastopteridae</taxon>
        <taxon>Clastoptera</taxon>
    </lineage>
</organism>
<evidence type="ECO:0000259" key="4">
    <source>
        <dbReference type="Pfam" id="PF02234"/>
    </source>
</evidence>
<gene>
    <name evidence="5" type="ORF">g.4146</name>
</gene>
<feature type="compositionally biased region" description="Polar residues" evidence="3">
    <location>
        <begin position="144"/>
        <end position="190"/>
    </location>
</feature>
<evidence type="ECO:0000256" key="1">
    <source>
        <dbReference type="ARBA" id="ARBA00006726"/>
    </source>
</evidence>
<keyword evidence="2" id="KW-0649">Protein kinase inhibitor</keyword>
<dbReference type="InterPro" id="IPR029841">
    <property type="entry name" value="CDKN1A"/>
</dbReference>
<feature type="domain" description="Cyclin-dependent kinase inhibitor" evidence="4">
    <location>
        <begin position="87"/>
        <end position="126"/>
    </location>
</feature>
<dbReference type="InterPro" id="IPR003175">
    <property type="entry name" value="CDI_dom"/>
</dbReference>
<dbReference type="GO" id="GO:2000045">
    <property type="term" value="P:regulation of G1/S transition of mitotic cell cycle"/>
    <property type="evidence" value="ECO:0007669"/>
    <property type="project" value="TreeGrafter"/>
</dbReference>
<dbReference type="GO" id="GO:0005634">
    <property type="term" value="C:nucleus"/>
    <property type="evidence" value="ECO:0007669"/>
    <property type="project" value="InterPro"/>
</dbReference>
<evidence type="ECO:0000313" key="5">
    <source>
        <dbReference type="EMBL" id="JAS15256.1"/>
    </source>
</evidence>
<proteinExistence type="inferred from homology"/>
<name>A0A1B6CP59_9HEMI</name>
<evidence type="ECO:0000256" key="3">
    <source>
        <dbReference type="SAM" id="MobiDB-lite"/>
    </source>
</evidence>
<dbReference type="Pfam" id="PF02234">
    <property type="entry name" value="CDI"/>
    <property type="match status" value="1"/>
</dbReference>
<dbReference type="Gene3D" id="4.10.365.10">
    <property type="entry name" value="p27"/>
    <property type="match status" value="1"/>
</dbReference>
<dbReference type="PANTHER" id="PTHR46778:SF1">
    <property type="entry name" value="CYCLIN-DEPENDENT KINASE INHIBITOR 1"/>
    <property type="match status" value="1"/>
</dbReference>
<evidence type="ECO:0000256" key="2">
    <source>
        <dbReference type="ARBA" id="ARBA00023013"/>
    </source>
</evidence>
<feature type="non-terminal residue" evidence="5">
    <location>
        <position position="190"/>
    </location>
</feature>
<dbReference type="EMBL" id="GEDC01022042">
    <property type="protein sequence ID" value="JAS15256.1"/>
    <property type="molecule type" value="Transcribed_RNA"/>
</dbReference>
<accession>A0A1B6CP59</accession>
<dbReference type="AlphaFoldDB" id="A0A1B6CP59"/>
<protein>
    <recommendedName>
        <fullName evidence="4">Cyclin-dependent kinase inhibitor domain-containing protein</fullName>
    </recommendedName>
</protein>
<comment type="similarity">
    <text evidence="1">Belongs to the CDI family.</text>
</comment>
<dbReference type="PANTHER" id="PTHR46778">
    <property type="entry name" value="CYCLIN-DEPENDENT KINASE INHIBITOR 1-RELATED"/>
    <property type="match status" value="1"/>
</dbReference>